<dbReference type="AlphaFoldDB" id="A0A9W6P4E0"/>
<organism evidence="1 2">
    <name type="scientific">Nocardiopsis ansamitocini</name>
    <dbReference type="NCBI Taxonomy" id="1670832"/>
    <lineage>
        <taxon>Bacteria</taxon>
        <taxon>Bacillati</taxon>
        <taxon>Actinomycetota</taxon>
        <taxon>Actinomycetes</taxon>
        <taxon>Streptosporangiales</taxon>
        <taxon>Nocardiopsidaceae</taxon>
        <taxon>Nocardiopsis</taxon>
    </lineage>
</organism>
<dbReference type="Proteomes" id="UP001165092">
    <property type="component" value="Unassembled WGS sequence"/>
</dbReference>
<accession>A0A9W6P4E0</accession>
<reference evidence="1" key="1">
    <citation type="submission" date="2023-02" db="EMBL/GenBank/DDBJ databases">
        <title>Nocardiopsis ansamitocini NBRC 112285.</title>
        <authorList>
            <person name="Ichikawa N."/>
            <person name="Sato H."/>
            <person name="Tonouchi N."/>
        </authorList>
    </citation>
    <scope>NUCLEOTIDE SEQUENCE</scope>
    <source>
        <strain evidence="1">NBRC 112285</strain>
    </source>
</reference>
<proteinExistence type="predicted"/>
<protein>
    <submittedName>
        <fullName evidence="1">Uncharacterized protein</fullName>
    </submittedName>
</protein>
<evidence type="ECO:0000313" key="1">
    <source>
        <dbReference type="EMBL" id="GLU46808.1"/>
    </source>
</evidence>
<comment type="caution">
    <text evidence="1">The sequence shown here is derived from an EMBL/GenBank/DDBJ whole genome shotgun (WGS) entry which is preliminary data.</text>
</comment>
<dbReference type="EMBL" id="BSQG01000001">
    <property type="protein sequence ID" value="GLU46808.1"/>
    <property type="molecule type" value="Genomic_DNA"/>
</dbReference>
<evidence type="ECO:0000313" key="2">
    <source>
        <dbReference type="Proteomes" id="UP001165092"/>
    </source>
</evidence>
<gene>
    <name evidence="1" type="ORF">Nans01_11590</name>
</gene>
<sequence>MPGARSRPAGKEEAIPLPAMDLRGARMWFESFVLGGAPAGPVAHLRAVKVRVATANRPTPGTEWVPTGSHHRIA</sequence>
<name>A0A9W6P4E0_9ACTN</name>
<keyword evidence="2" id="KW-1185">Reference proteome</keyword>